<proteinExistence type="predicted"/>
<dbReference type="AlphaFoldDB" id="A0A926E2I0"/>
<organism evidence="2 3">
    <name type="scientific">Fumia xinanensis</name>
    <dbReference type="NCBI Taxonomy" id="2763659"/>
    <lineage>
        <taxon>Bacteria</taxon>
        <taxon>Bacillati</taxon>
        <taxon>Bacillota</taxon>
        <taxon>Clostridia</taxon>
        <taxon>Eubacteriales</taxon>
        <taxon>Oscillospiraceae</taxon>
        <taxon>Fumia</taxon>
    </lineage>
</organism>
<evidence type="ECO:0000313" key="2">
    <source>
        <dbReference type="EMBL" id="MBC8559027.1"/>
    </source>
</evidence>
<evidence type="ECO:0000313" key="3">
    <source>
        <dbReference type="Proteomes" id="UP000610760"/>
    </source>
</evidence>
<reference evidence="2" key="1">
    <citation type="submission" date="2020-08" db="EMBL/GenBank/DDBJ databases">
        <title>Genome public.</title>
        <authorList>
            <person name="Liu C."/>
            <person name="Sun Q."/>
        </authorList>
    </citation>
    <scope>NUCLEOTIDE SEQUENCE</scope>
    <source>
        <strain evidence="2">NSJ-33</strain>
    </source>
</reference>
<dbReference type="Proteomes" id="UP000610760">
    <property type="component" value="Unassembled WGS sequence"/>
</dbReference>
<keyword evidence="3" id="KW-1185">Reference proteome</keyword>
<keyword evidence="1" id="KW-1133">Transmembrane helix</keyword>
<evidence type="ECO:0000256" key="1">
    <source>
        <dbReference type="SAM" id="Phobius"/>
    </source>
</evidence>
<dbReference type="EMBL" id="JACRSV010000001">
    <property type="protein sequence ID" value="MBC8559027.1"/>
    <property type="molecule type" value="Genomic_DNA"/>
</dbReference>
<protein>
    <submittedName>
        <fullName evidence="2">Uncharacterized protein</fullName>
    </submittedName>
</protein>
<name>A0A926E2I0_9FIRM</name>
<feature type="transmembrane region" description="Helical" evidence="1">
    <location>
        <begin position="6"/>
        <end position="28"/>
    </location>
</feature>
<comment type="caution">
    <text evidence="2">The sequence shown here is derived from an EMBL/GenBank/DDBJ whole genome shotgun (WGS) entry which is preliminary data.</text>
</comment>
<dbReference type="RefSeq" id="WP_249293920.1">
    <property type="nucleotide sequence ID" value="NZ_JACRSV010000001.1"/>
</dbReference>
<accession>A0A926E2I0</accession>
<keyword evidence="1" id="KW-0472">Membrane</keyword>
<keyword evidence="1" id="KW-0812">Transmembrane</keyword>
<sequence>MVDFIAKYWLEVLFGAALAALSAAYHALSKRFREQDAIRLGIVALLRDRIIGFYNHYWELGFCPIYARDNLLSMYKQYHNLGGNGTVTQLVEELQRLPTEKREGDEC</sequence>
<gene>
    <name evidence="2" type="ORF">H8710_02970</name>
</gene>